<dbReference type="EMBL" id="BKCJ010009074">
    <property type="protein sequence ID" value="GEU85275.1"/>
    <property type="molecule type" value="Genomic_DNA"/>
</dbReference>
<dbReference type="PANTHER" id="PTHR24559">
    <property type="entry name" value="TRANSPOSON TY3-I GAG-POL POLYPROTEIN"/>
    <property type="match status" value="1"/>
</dbReference>
<dbReference type="GO" id="GO:0003964">
    <property type="term" value="F:RNA-directed DNA polymerase activity"/>
    <property type="evidence" value="ECO:0007669"/>
    <property type="project" value="UniProtKB-KW"/>
</dbReference>
<dbReference type="InterPro" id="IPR000477">
    <property type="entry name" value="RT_dom"/>
</dbReference>
<dbReference type="PROSITE" id="PS50878">
    <property type="entry name" value="RT_POL"/>
    <property type="match status" value="1"/>
</dbReference>
<comment type="caution">
    <text evidence="2">The sequence shown here is derived from an EMBL/GenBank/DDBJ whole genome shotgun (WGS) entry which is preliminary data.</text>
</comment>
<evidence type="ECO:0000313" key="2">
    <source>
        <dbReference type="EMBL" id="GEU85275.1"/>
    </source>
</evidence>
<dbReference type="AlphaFoldDB" id="A0A6L2NKV9"/>
<accession>A0A6L2NKV9</accession>
<feature type="domain" description="Reverse transcriptase" evidence="1">
    <location>
        <begin position="1"/>
        <end position="125"/>
    </location>
</feature>
<dbReference type="Pfam" id="PF00078">
    <property type="entry name" value="RVT_1"/>
    <property type="match status" value="1"/>
</dbReference>
<dbReference type="InterPro" id="IPR043502">
    <property type="entry name" value="DNA/RNA_pol_sf"/>
</dbReference>
<dbReference type="Gene3D" id="3.10.10.10">
    <property type="entry name" value="HIV Type 1 Reverse Transcriptase, subunit A, domain 1"/>
    <property type="match status" value="1"/>
</dbReference>
<keyword evidence="2" id="KW-0808">Transferase</keyword>
<organism evidence="2">
    <name type="scientific">Tanacetum cinerariifolium</name>
    <name type="common">Dalmatian daisy</name>
    <name type="synonym">Chrysanthemum cinerariifolium</name>
    <dbReference type="NCBI Taxonomy" id="118510"/>
    <lineage>
        <taxon>Eukaryota</taxon>
        <taxon>Viridiplantae</taxon>
        <taxon>Streptophyta</taxon>
        <taxon>Embryophyta</taxon>
        <taxon>Tracheophyta</taxon>
        <taxon>Spermatophyta</taxon>
        <taxon>Magnoliopsida</taxon>
        <taxon>eudicotyledons</taxon>
        <taxon>Gunneridae</taxon>
        <taxon>Pentapetalae</taxon>
        <taxon>asterids</taxon>
        <taxon>campanulids</taxon>
        <taxon>Asterales</taxon>
        <taxon>Asteraceae</taxon>
        <taxon>Asteroideae</taxon>
        <taxon>Anthemideae</taxon>
        <taxon>Anthemidinae</taxon>
        <taxon>Tanacetum</taxon>
    </lineage>
</organism>
<evidence type="ECO:0000259" key="1">
    <source>
        <dbReference type="PROSITE" id="PS50878"/>
    </source>
</evidence>
<dbReference type="SUPFAM" id="SSF56672">
    <property type="entry name" value="DNA/RNA polymerases"/>
    <property type="match status" value="1"/>
</dbReference>
<dbReference type="CDD" id="cd01647">
    <property type="entry name" value="RT_LTR"/>
    <property type="match status" value="1"/>
</dbReference>
<reference evidence="2" key="1">
    <citation type="journal article" date="2019" name="Sci. Rep.">
        <title>Draft genome of Tanacetum cinerariifolium, the natural source of mosquito coil.</title>
        <authorList>
            <person name="Yamashiro T."/>
            <person name="Shiraishi A."/>
            <person name="Satake H."/>
            <person name="Nakayama K."/>
        </authorList>
    </citation>
    <scope>NUCLEOTIDE SEQUENCE</scope>
</reference>
<keyword evidence="2" id="KW-0548">Nucleotidyltransferase</keyword>
<dbReference type="Gene3D" id="3.30.70.270">
    <property type="match status" value="1"/>
</dbReference>
<gene>
    <name evidence="2" type="ORF">Tci_057253</name>
</gene>
<dbReference type="InterPro" id="IPR053134">
    <property type="entry name" value="RNA-dir_DNA_polymerase"/>
</dbReference>
<sequence length="480" mass="55163">LQGLSIYSKIDLRSGYHQLRVWEADILKIAFRTRYGHYEFQVMPFGLTNAPSVFMDLMNRVCKPYMDKFVIVFIDDILIYLKDEKEHKEHLKAILELLKKEELYAKFSKCSSGLRRFFRYAMFIIYSTYVMYCHAIRSLSVMLSRSFFSCLIRQRGVTILVSEPGYETVGSKDLTCEDWMVNTRTDADLSAAVQNALQTLLPQIREEIREEFRTGSGSSNAVEIPHPPSIHTLCMFLIRGVEGCYIKKIFDKVYKRVNTFVDMDTENMEESLKKTQAEGSSKRAGQELECLEIVPEDDDDVAIEATPLSSKFPTIVDYKIDREGKKSYFKIIRADGNSQNYLTFGTMFKNFNKEDLEVLRSIVKERFKKTKLSFLSLKSFSFPEPLNVIMIRCGAELVLETEELLLPLAGAEEGSFIVIPFKVLALNVDFDFKIDLIVFGLEIDSTPVTFSSGGRGCYRLKIHQLNHNQLLKSQRQQLSG</sequence>
<dbReference type="PANTHER" id="PTHR24559:SF427">
    <property type="entry name" value="RNA-DIRECTED DNA POLYMERASE"/>
    <property type="match status" value="1"/>
</dbReference>
<dbReference type="InterPro" id="IPR043128">
    <property type="entry name" value="Rev_trsase/Diguanyl_cyclase"/>
</dbReference>
<proteinExistence type="predicted"/>
<feature type="non-terminal residue" evidence="2">
    <location>
        <position position="1"/>
    </location>
</feature>
<protein>
    <submittedName>
        <fullName evidence="2">Putative reverse transcriptase domain-containing protein</fullName>
    </submittedName>
</protein>
<name>A0A6L2NKV9_TANCI</name>
<keyword evidence="2" id="KW-0695">RNA-directed DNA polymerase</keyword>